<evidence type="ECO:0000256" key="1">
    <source>
        <dbReference type="ARBA" id="ARBA00022531"/>
    </source>
</evidence>
<dbReference type="EMBL" id="JACHXJ010000001">
    <property type="protein sequence ID" value="MBB3126878.1"/>
    <property type="molecule type" value="Genomic_DNA"/>
</dbReference>
<dbReference type="Gene3D" id="2.120.10.10">
    <property type="match status" value="1"/>
</dbReference>
<dbReference type="InterPro" id="IPR006311">
    <property type="entry name" value="TAT_signal"/>
</dbReference>
<dbReference type="InterPro" id="IPR015943">
    <property type="entry name" value="WD40/YVTN_repeat-like_dom_sf"/>
</dbReference>
<gene>
    <name evidence="5" type="ORF">FHS19_001532</name>
</gene>
<evidence type="ECO:0000313" key="6">
    <source>
        <dbReference type="Proteomes" id="UP000517523"/>
    </source>
</evidence>
<dbReference type="PROSITE" id="PS51318">
    <property type="entry name" value="TAT"/>
    <property type="match status" value="1"/>
</dbReference>
<keyword evidence="2" id="KW-0604">Photosystem II</keyword>
<evidence type="ECO:0000259" key="4">
    <source>
        <dbReference type="Pfam" id="PF14870"/>
    </source>
</evidence>
<dbReference type="Pfam" id="PF14870">
    <property type="entry name" value="PSII_BNR"/>
    <property type="match status" value="1"/>
</dbReference>
<dbReference type="AlphaFoldDB" id="A0A839TN90"/>
<protein>
    <submittedName>
        <fullName evidence="5">Photosystem II stability/assembly factor-like uncharacterized protein</fullName>
    </submittedName>
</protein>
<sequence>MRTRRGFFRAAVLMAILAAALTGCAKGPERATAALSSADIPIQMQQGKELQWKGDVPYDLPVIDFVDSKTGFAVKERTDAHLTLLSTHDGGKHWQEQELPGEYIRSLDFVNAQNGYALIENNCSSSEGQLQCKQISLLKTGDGGRTWTTKWKSESQEDHSQGTPVLHKLSFMNEQSGAVLVNGRLFLTKDGGDHFQTAVFGMKDFTPISASFPEAGTGYVIGTVGKDDTKLVVVKTNNAGRAWSKQLDISAKDSPLSAFQIQFANENTGWLLRNEKGMLSGDIYRTVDGGKHWTKMSTQRTGRPYVSGIQLIDGNTGVISLHPGVIRAVWQTEGGHGFYRSSARIWHRDPAGQR</sequence>
<dbReference type="PANTHER" id="PTHR47199:SF2">
    <property type="entry name" value="PHOTOSYSTEM II STABILITY_ASSEMBLY FACTOR HCF136, CHLOROPLASTIC"/>
    <property type="match status" value="1"/>
</dbReference>
<feature type="domain" description="Photosynthesis system II assembly factor Ycf48/Hcf136-like" evidence="4">
    <location>
        <begin position="63"/>
        <end position="199"/>
    </location>
</feature>
<organism evidence="5 6">
    <name type="scientific">Paenibacillus rhizosphaerae</name>
    <dbReference type="NCBI Taxonomy" id="297318"/>
    <lineage>
        <taxon>Bacteria</taxon>
        <taxon>Bacillati</taxon>
        <taxon>Bacillota</taxon>
        <taxon>Bacilli</taxon>
        <taxon>Bacillales</taxon>
        <taxon>Paenibacillaceae</taxon>
        <taxon>Paenibacillus</taxon>
    </lineage>
</organism>
<name>A0A839TN90_9BACL</name>
<dbReference type="GO" id="GO:0015979">
    <property type="term" value="P:photosynthesis"/>
    <property type="evidence" value="ECO:0007669"/>
    <property type="project" value="UniProtKB-KW"/>
</dbReference>
<reference evidence="5 6" key="1">
    <citation type="submission" date="2020-08" db="EMBL/GenBank/DDBJ databases">
        <title>Genomic Encyclopedia of Type Strains, Phase III (KMG-III): the genomes of soil and plant-associated and newly described type strains.</title>
        <authorList>
            <person name="Whitman W."/>
        </authorList>
    </citation>
    <scope>NUCLEOTIDE SEQUENCE [LARGE SCALE GENOMIC DNA]</scope>
    <source>
        <strain evidence="5 6">CECT 5831</strain>
    </source>
</reference>
<keyword evidence="1" id="KW-0602">Photosynthesis</keyword>
<comment type="caution">
    <text evidence="5">The sequence shown here is derived from an EMBL/GenBank/DDBJ whole genome shotgun (WGS) entry which is preliminary data.</text>
</comment>
<dbReference type="PANTHER" id="PTHR47199">
    <property type="entry name" value="PHOTOSYSTEM II STABILITY/ASSEMBLY FACTOR HCF136, CHLOROPLASTIC"/>
    <property type="match status" value="1"/>
</dbReference>
<dbReference type="Gene3D" id="2.130.10.10">
    <property type="entry name" value="YVTN repeat-like/Quinoprotein amine dehydrogenase"/>
    <property type="match status" value="1"/>
</dbReference>
<evidence type="ECO:0000313" key="5">
    <source>
        <dbReference type="EMBL" id="MBB3126878.1"/>
    </source>
</evidence>
<evidence type="ECO:0000256" key="2">
    <source>
        <dbReference type="ARBA" id="ARBA00023276"/>
    </source>
</evidence>
<dbReference type="SUPFAM" id="SSF110296">
    <property type="entry name" value="Oligoxyloglucan reducing end-specific cellobiohydrolase"/>
    <property type="match status" value="1"/>
</dbReference>
<proteinExistence type="predicted"/>
<feature type="chain" id="PRO_5039698180" evidence="3">
    <location>
        <begin position="26"/>
        <end position="354"/>
    </location>
</feature>
<dbReference type="GO" id="GO:0009523">
    <property type="term" value="C:photosystem II"/>
    <property type="evidence" value="ECO:0007669"/>
    <property type="project" value="UniProtKB-KW"/>
</dbReference>
<accession>A0A839TN90</accession>
<evidence type="ECO:0000256" key="3">
    <source>
        <dbReference type="SAM" id="SignalP"/>
    </source>
</evidence>
<dbReference type="RefSeq" id="WP_183580784.1">
    <property type="nucleotide sequence ID" value="NZ_JACHXJ010000001.1"/>
</dbReference>
<dbReference type="InterPro" id="IPR028203">
    <property type="entry name" value="PSII_CF48-like_dom"/>
</dbReference>
<keyword evidence="3" id="KW-0732">Signal</keyword>
<dbReference type="Proteomes" id="UP000517523">
    <property type="component" value="Unassembled WGS sequence"/>
</dbReference>
<dbReference type="PROSITE" id="PS51257">
    <property type="entry name" value="PROKAR_LIPOPROTEIN"/>
    <property type="match status" value="1"/>
</dbReference>
<feature type="signal peptide" evidence="3">
    <location>
        <begin position="1"/>
        <end position="25"/>
    </location>
</feature>